<evidence type="ECO:0000259" key="3">
    <source>
        <dbReference type="Pfam" id="PF11611"/>
    </source>
</evidence>
<gene>
    <name evidence="4" type="ORF">DTO57_06210</name>
</gene>
<proteinExistence type="predicted"/>
<dbReference type="InterPro" id="IPR029050">
    <property type="entry name" value="Immunoprotect_excell_Ig-like"/>
</dbReference>
<dbReference type="OrthoDB" id="4424518at2"/>
<evidence type="ECO:0000313" key="5">
    <source>
        <dbReference type="Proteomes" id="UP000253508"/>
    </source>
</evidence>
<protein>
    <submittedName>
        <fullName evidence="4">DUF4352 domain-containing protein</fullName>
    </submittedName>
</protein>
<dbReference type="Gene3D" id="2.60.40.1240">
    <property type="match status" value="1"/>
</dbReference>
<evidence type="ECO:0000313" key="4">
    <source>
        <dbReference type="EMBL" id="RCK59759.1"/>
    </source>
</evidence>
<feature type="domain" description="DUF4352" evidence="3">
    <location>
        <begin position="135"/>
        <end position="249"/>
    </location>
</feature>
<feature type="transmembrane region" description="Helical" evidence="2">
    <location>
        <begin position="20"/>
        <end position="53"/>
    </location>
</feature>
<comment type="caution">
    <text evidence="4">The sequence shown here is derived from an EMBL/GenBank/DDBJ whole genome shotgun (WGS) entry which is preliminary data.</text>
</comment>
<keyword evidence="2" id="KW-0472">Membrane</keyword>
<dbReference type="InterPro" id="IPR029051">
    <property type="entry name" value="DUF4352"/>
</dbReference>
<dbReference type="EMBL" id="QORO01000002">
    <property type="protein sequence ID" value="RCK59759.1"/>
    <property type="molecule type" value="Genomic_DNA"/>
</dbReference>
<keyword evidence="2" id="KW-1133">Transmembrane helix</keyword>
<keyword evidence="2" id="KW-0812">Transmembrane</keyword>
<name>A0A367Y2A5_9MICO</name>
<organism evidence="4 5">
    <name type="scientific">Microbacterium sorbitolivorans</name>
    <dbReference type="NCBI Taxonomy" id="1867410"/>
    <lineage>
        <taxon>Bacteria</taxon>
        <taxon>Bacillati</taxon>
        <taxon>Actinomycetota</taxon>
        <taxon>Actinomycetes</taxon>
        <taxon>Micrococcales</taxon>
        <taxon>Microbacteriaceae</taxon>
        <taxon>Microbacterium</taxon>
    </lineage>
</organism>
<sequence length="269" mass="27518">MSAPYPAAPPAPAQKNHPLGLVALITAALGFVFACIPGALILGWILLPLAFVLSIVALCMKGKKLFGVLAIALSVVGTIVGFIVFFTVVAGAVDEAFGGSDVAAVEPAPVTEEDVAEEVEEETAGPVEGSRENPYAIGTTVSDDEWEVTINGVQLGATDAVLAENMVNPSPDEGDEYILVNVTATYIGADTGIAAIDLGFGYVTVDGVTVDGLSTFAVAPDSLDRMAELYNGASITGNLVYAVPSATAADGTVTVRIGMFGDDVFFAAK</sequence>
<dbReference type="Proteomes" id="UP000253508">
    <property type="component" value="Unassembled WGS sequence"/>
</dbReference>
<dbReference type="AlphaFoldDB" id="A0A367Y2A5"/>
<accession>A0A367Y2A5</accession>
<dbReference type="RefSeq" id="WP_114117371.1">
    <property type="nucleotide sequence ID" value="NZ_BMHU01000003.1"/>
</dbReference>
<dbReference type="Pfam" id="PF11611">
    <property type="entry name" value="DUF4352"/>
    <property type="match status" value="1"/>
</dbReference>
<reference evidence="4 5" key="1">
    <citation type="submission" date="2018-07" db="EMBL/GenBank/DDBJ databases">
        <title>Microbacterium endoborsara sp. nov., a novel actinobacterium isolated from Borszczowia aralocaspica.</title>
        <authorList>
            <person name="An D."/>
        </authorList>
    </citation>
    <scope>NUCLEOTIDE SEQUENCE [LARGE SCALE GENOMIC DNA]</scope>
    <source>
        <strain evidence="4 5">C1.15228</strain>
    </source>
</reference>
<keyword evidence="5" id="KW-1185">Reference proteome</keyword>
<feature type="transmembrane region" description="Helical" evidence="2">
    <location>
        <begin position="65"/>
        <end position="93"/>
    </location>
</feature>
<evidence type="ECO:0000256" key="2">
    <source>
        <dbReference type="SAM" id="Phobius"/>
    </source>
</evidence>
<keyword evidence="1" id="KW-0732">Signal</keyword>
<evidence type="ECO:0000256" key="1">
    <source>
        <dbReference type="ARBA" id="ARBA00022729"/>
    </source>
</evidence>